<dbReference type="PROSITE" id="PS50850">
    <property type="entry name" value="MFS"/>
    <property type="match status" value="1"/>
</dbReference>
<dbReference type="Gene3D" id="1.20.1250.20">
    <property type="entry name" value="MFS general substrate transporter like domains"/>
    <property type="match status" value="1"/>
</dbReference>
<accession>A0A1E8B7B1</accession>
<feature type="transmembrane region" description="Helical" evidence="7">
    <location>
        <begin position="287"/>
        <end position="307"/>
    </location>
</feature>
<feature type="transmembrane region" description="Helical" evidence="7">
    <location>
        <begin position="166"/>
        <end position="187"/>
    </location>
</feature>
<feature type="transmembrane region" description="Helical" evidence="7">
    <location>
        <begin position="193"/>
        <end position="212"/>
    </location>
</feature>
<dbReference type="GO" id="GO:0005886">
    <property type="term" value="C:plasma membrane"/>
    <property type="evidence" value="ECO:0007669"/>
    <property type="project" value="UniProtKB-SubCell"/>
</dbReference>
<dbReference type="InterPro" id="IPR036259">
    <property type="entry name" value="MFS_trans_sf"/>
</dbReference>
<dbReference type="AlphaFoldDB" id="A0A1E8B7B1"/>
<feature type="transmembrane region" description="Helical" evidence="7">
    <location>
        <begin position="41"/>
        <end position="66"/>
    </location>
</feature>
<evidence type="ECO:0000256" key="4">
    <source>
        <dbReference type="ARBA" id="ARBA00022692"/>
    </source>
</evidence>
<evidence type="ECO:0000256" key="7">
    <source>
        <dbReference type="SAM" id="Phobius"/>
    </source>
</evidence>
<protein>
    <submittedName>
        <fullName evidence="9">Permease</fullName>
    </submittedName>
</protein>
<dbReference type="CDD" id="cd06173">
    <property type="entry name" value="MFS_MefA_like"/>
    <property type="match status" value="1"/>
</dbReference>
<dbReference type="InterPro" id="IPR020846">
    <property type="entry name" value="MFS_dom"/>
</dbReference>
<keyword evidence="6 7" id="KW-0472">Membrane</keyword>
<feature type="transmembrane region" description="Helical" evidence="7">
    <location>
        <begin position="337"/>
        <end position="362"/>
    </location>
</feature>
<evidence type="ECO:0000256" key="6">
    <source>
        <dbReference type="ARBA" id="ARBA00023136"/>
    </source>
</evidence>
<dbReference type="InterPro" id="IPR022324">
    <property type="entry name" value="Bacilysin_exporter_BacE_put"/>
</dbReference>
<dbReference type="EMBL" id="LXLT01000034">
    <property type="protein sequence ID" value="OFD78932.1"/>
    <property type="molecule type" value="Genomic_DNA"/>
</dbReference>
<feature type="transmembrane region" description="Helical" evidence="7">
    <location>
        <begin position="374"/>
        <end position="396"/>
    </location>
</feature>
<evidence type="ECO:0000256" key="2">
    <source>
        <dbReference type="ARBA" id="ARBA00022448"/>
    </source>
</evidence>
<evidence type="ECO:0000259" key="8">
    <source>
        <dbReference type="PROSITE" id="PS50850"/>
    </source>
</evidence>
<keyword evidence="3" id="KW-1003">Cell membrane</keyword>
<dbReference type="InterPro" id="IPR011701">
    <property type="entry name" value="MFS"/>
</dbReference>
<evidence type="ECO:0000313" key="10">
    <source>
        <dbReference type="Proteomes" id="UP000175706"/>
    </source>
</evidence>
<dbReference type="Pfam" id="PF07690">
    <property type="entry name" value="MFS_1"/>
    <property type="match status" value="1"/>
</dbReference>
<dbReference type="GO" id="GO:0022857">
    <property type="term" value="F:transmembrane transporter activity"/>
    <property type="evidence" value="ECO:0007669"/>
    <property type="project" value="InterPro"/>
</dbReference>
<feature type="transmembrane region" description="Helical" evidence="7">
    <location>
        <begin position="402"/>
        <end position="423"/>
    </location>
</feature>
<comment type="caution">
    <text evidence="9">The sequence shown here is derived from an EMBL/GenBank/DDBJ whole genome shotgun (WGS) entry which is preliminary data.</text>
</comment>
<comment type="subcellular location">
    <subcellularLocation>
        <location evidence="1">Cell membrane</location>
        <topology evidence="1">Multi-pass membrane protein</topology>
    </subcellularLocation>
</comment>
<keyword evidence="2" id="KW-0813">Transport</keyword>
<evidence type="ECO:0000256" key="3">
    <source>
        <dbReference type="ARBA" id="ARBA00022475"/>
    </source>
</evidence>
<keyword evidence="5 7" id="KW-1133">Transmembrane helix</keyword>
<gene>
    <name evidence="9" type="ORF">BWGOE8_26480</name>
</gene>
<evidence type="ECO:0000256" key="1">
    <source>
        <dbReference type="ARBA" id="ARBA00004651"/>
    </source>
</evidence>
<feature type="transmembrane region" description="Helical" evidence="7">
    <location>
        <begin position="248"/>
        <end position="267"/>
    </location>
</feature>
<feature type="transmembrane region" description="Helical" evidence="7">
    <location>
        <begin position="72"/>
        <end position="93"/>
    </location>
</feature>
<name>A0A1E8B7B1_BACMY</name>
<dbReference type="PRINTS" id="PR01988">
    <property type="entry name" value="EXPORTERBACE"/>
</dbReference>
<keyword evidence="4 7" id="KW-0812">Transmembrane</keyword>
<feature type="transmembrane region" description="Helical" evidence="7">
    <location>
        <begin position="314"/>
        <end position="331"/>
    </location>
</feature>
<evidence type="ECO:0000256" key="5">
    <source>
        <dbReference type="ARBA" id="ARBA00022989"/>
    </source>
</evidence>
<dbReference type="Proteomes" id="UP000175706">
    <property type="component" value="Unassembled WGS sequence"/>
</dbReference>
<dbReference type="PANTHER" id="PTHR43266:SF2">
    <property type="entry name" value="MAJOR FACILITATOR SUPERFAMILY (MFS) PROFILE DOMAIN-CONTAINING PROTEIN"/>
    <property type="match status" value="1"/>
</dbReference>
<dbReference type="PATRIC" id="fig|86662.25.peg.2695"/>
<proteinExistence type="predicted"/>
<evidence type="ECO:0000313" key="9">
    <source>
        <dbReference type="EMBL" id="OFD78932.1"/>
    </source>
</evidence>
<organism evidence="9 10">
    <name type="scientific">Bacillus mycoides</name>
    <dbReference type="NCBI Taxonomy" id="1405"/>
    <lineage>
        <taxon>Bacteria</taxon>
        <taxon>Bacillati</taxon>
        <taxon>Bacillota</taxon>
        <taxon>Bacilli</taxon>
        <taxon>Bacillales</taxon>
        <taxon>Bacillaceae</taxon>
        <taxon>Bacillus</taxon>
        <taxon>Bacillus cereus group</taxon>
    </lineage>
</organism>
<reference evidence="9 10" key="1">
    <citation type="submission" date="2016-05" db="EMBL/GenBank/DDBJ databases">
        <title>Bacillus thuringiensis and Bacillus weihenstephanensis as novel biocontrol agents of wilt causing Verticillium species.</title>
        <authorList>
            <person name="Hollensteiner J."/>
            <person name="Wemheuer F."/>
            <person name="Harting R."/>
            <person name="Kolarzyk A."/>
            <person name="Diaz-Valerio S."/>
            <person name="Poehlein A."/>
            <person name="Brzuszkiewicz E."/>
            <person name="Nesemann K."/>
            <person name="Braus-Stromeyer S."/>
            <person name="Braus G."/>
            <person name="Daniel R."/>
            <person name="Liesegang H."/>
        </authorList>
    </citation>
    <scope>NUCLEOTIDE SEQUENCE [LARGE SCALE GENOMIC DNA]</scope>
    <source>
        <strain evidence="9 10">GOE8</strain>
    </source>
</reference>
<dbReference type="PANTHER" id="PTHR43266">
    <property type="entry name" value="MACROLIDE-EFFLUX PROTEIN"/>
    <property type="match status" value="1"/>
</dbReference>
<dbReference type="SUPFAM" id="SSF103473">
    <property type="entry name" value="MFS general substrate transporter"/>
    <property type="match status" value="1"/>
</dbReference>
<feature type="domain" description="Major facilitator superfamily (MFS) profile" evidence="8">
    <location>
        <begin position="39"/>
        <end position="430"/>
    </location>
</feature>
<sequence>MINLVPKTKKSWGWDFFIVLKQFRKRVPKVKKLLKDWKYPLLLLSGVGIANLGAWIYLIALNVLVYNMGGSALAVATLYVIKPFATLFTNAWSGSMIDRLNKRKLMIHLDIYRAVFIAILPLVPSLWIVYLLVFFISMASAIYEPTAMTYMTKLIPVEQRQRFNSLRSLIGSGAFLIGPAVAGILLITGTPEFAIYMNAIAFLLSGFITLLLPNLDKKYDSNTSSDKLSLTVLKKDWNIVLNFSKKSVYIVGVYFLFQGMMVLATAIDSLELSFAKEVLLLTDSEYGFLVSTAGAGFILGAITNTILSKKLAPSFLIGIGSLFIAIGYLIYAFSNEFLIAAIGFFILSFSMAFANTGFYTFYQNNVPVHMMGRIGSIYGLVIAAITIFITILFGVATQFTSIQIVVIVGVLVMLLITIILYVFTLLPSQSKVYSAESIKSK</sequence>